<accession>A0A388LJ87</accession>
<reference evidence="2 3" key="1">
    <citation type="journal article" date="2018" name="Cell">
        <title>The Chara Genome: Secondary Complexity and Implications for Plant Terrestrialization.</title>
        <authorList>
            <person name="Nishiyama T."/>
            <person name="Sakayama H."/>
            <person name="Vries J.D."/>
            <person name="Buschmann H."/>
            <person name="Saint-Marcoux D."/>
            <person name="Ullrich K.K."/>
            <person name="Haas F.B."/>
            <person name="Vanderstraeten L."/>
            <person name="Becker D."/>
            <person name="Lang D."/>
            <person name="Vosolsobe S."/>
            <person name="Rombauts S."/>
            <person name="Wilhelmsson P.K.I."/>
            <person name="Janitza P."/>
            <person name="Kern R."/>
            <person name="Heyl A."/>
            <person name="Rumpler F."/>
            <person name="Villalobos L.I.A.C."/>
            <person name="Clay J.M."/>
            <person name="Skokan R."/>
            <person name="Toyoda A."/>
            <person name="Suzuki Y."/>
            <person name="Kagoshima H."/>
            <person name="Schijlen E."/>
            <person name="Tajeshwar N."/>
            <person name="Catarino B."/>
            <person name="Hetherington A.J."/>
            <person name="Saltykova A."/>
            <person name="Bonnot C."/>
            <person name="Breuninger H."/>
            <person name="Symeonidi A."/>
            <person name="Radhakrishnan G.V."/>
            <person name="Van Nieuwerburgh F."/>
            <person name="Deforce D."/>
            <person name="Chang C."/>
            <person name="Karol K.G."/>
            <person name="Hedrich R."/>
            <person name="Ulvskov P."/>
            <person name="Glockner G."/>
            <person name="Delwiche C.F."/>
            <person name="Petrasek J."/>
            <person name="Van de Peer Y."/>
            <person name="Friml J."/>
            <person name="Beilby M."/>
            <person name="Dolan L."/>
            <person name="Kohara Y."/>
            <person name="Sugano S."/>
            <person name="Fujiyama A."/>
            <person name="Delaux P.-M."/>
            <person name="Quint M."/>
            <person name="TheiBen G."/>
            <person name="Hagemann M."/>
            <person name="Harholt J."/>
            <person name="Dunand C."/>
            <person name="Zachgo S."/>
            <person name="Langdale J."/>
            <person name="Maumus F."/>
            <person name="Straeten D.V.D."/>
            <person name="Gould S.B."/>
            <person name="Rensing S.A."/>
        </authorList>
    </citation>
    <scope>NUCLEOTIDE SEQUENCE [LARGE SCALE GENOMIC DNA]</scope>
    <source>
        <strain evidence="2 3">S276</strain>
    </source>
</reference>
<dbReference type="EMBL" id="BFEA01000402">
    <property type="protein sequence ID" value="GBG82303.1"/>
    <property type="molecule type" value="Genomic_DNA"/>
</dbReference>
<dbReference type="Pfam" id="PF25273">
    <property type="entry name" value="DUF7869"/>
    <property type="match status" value="1"/>
</dbReference>
<evidence type="ECO:0000259" key="1">
    <source>
        <dbReference type="Pfam" id="PF25273"/>
    </source>
</evidence>
<organism evidence="2 3">
    <name type="scientific">Chara braunii</name>
    <name type="common">Braun's stonewort</name>
    <dbReference type="NCBI Taxonomy" id="69332"/>
    <lineage>
        <taxon>Eukaryota</taxon>
        <taxon>Viridiplantae</taxon>
        <taxon>Streptophyta</taxon>
        <taxon>Charophyceae</taxon>
        <taxon>Charales</taxon>
        <taxon>Characeae</taxon>
        <taxon>Chara</taxon>
    </lineage>
</organism>
<dbReference type="InterPro" id="IPR057191">
    <property type="entry name" value="DUF7869"/>
</dbReference>
<protein>
    <recommendedName>
        <fullName evidence="1">DUF7869 domain-containing protein</fullName>
    </recommendedName>
</protein>
<keyword evidence="3" id="KW-1185">Reference proteome</keyword>
<evidence type="ECO:0000313" key="3">
    <source>
        <dbReference type="Proteomes" id="UP000265515"/>
    </source>
</evidence>
<evidence type="ECO:0000313" key="2">
    <source>
        <dbReference type="EMBL" id="GBG82303.1"/>
    </source>
</evidence>
<proteinExistence type="predicted"/>
<sequence length="259" mass="30356">MDELFTVLQASCEKDVDCTLLTELADRKNVIDPFLDHKIKGHATPHLFRFFMDGDNPAMLYKEHCTKKKWKPETDLVYGFKRGVDNKWAGSQWSFQPFRGSPNLQADDLIYEIAGIRILQKSWENTQNEWETQDEHTRVLKYARLRYWTDRLNEFEKRSEKDSGTVPLQSAFWHAPMPEKKDVLPVAPHVIDSSTRKPCFVGHTNDAPKPEFKPHEVIAVNNFVVFRVPDDYVAKGCTFWIGRVMERDDNRIHVKYWTP</sequence>
<dbReference type="Proteomes" id="UP000265515">
    <property type="component" value="Unassembled WGS sequence"/>
</dbReference>
<gene>
    <name evidence="2" type="ORF">CBR_g34587</name>
</gene>
<comment type="caution">
    <text evidence="2">The sequence shown here is derived from an EMBL/GenBank/DDBJ whole genome shotgun (WGS) entry which is preliminary data.</text>
</comment>
<dbReference type="Gramene" id="GBG82303">
    <property type="protein sequence ID" value="GBG82303"/>
    <property type="gene ID" value="CBR_g34587"/>
</dbReference>
<feature type="domain" description="DUF7869" evidence="1">
    <location>
        <begin position="1"/>
        <end position="66"/>
    </location>
</feature>
<name>A0A388LJ87_CHABU</name>
<dbReference type="AlphaFoldDB" id="A0A388LJ87"/>